<dbReference type="Gene3D" id="3.90.1420.10">
    <property type="entry name" value="Rubisco LSMT, substrate-binding domain"/>
    <property type="match status" value="1"/>
</dbReference>
<evidence type="ECO:0000259" key="4">
    <source>
        <dbReference type="Pfam" id="PF09273"/>
    </source>
</evidence>
<dbReference type="InterPro" id="IPR036464">
    <property type="entry name" value="Rubisco_LSMT_subst-bd_sf"/>
</dbReference>
<evidence type="ECO:0000256" key="1">
    <source>
        <dbReference type="ARBA" id="ARBA00022603"/>
    </source>
</evidence>
<keyword evidence="2" id="KW-0808">Transferase</keyword>
<comment type="caution">
    <text evidence="5">The sequence shown here is derived from an EMBL/GenBank/DDBJ whole genome shotgun (WGS) entry which is preliminary data.</text>
</comment>
<reference evidence="5 6" key="1">
    <citation type="journal article" date="2023" name="Nat. Commun.">
        <title>Origin of minicircular mitochondrial genomes in red algae.</title>
        <authorList>
            <person name="Lee Y."/>
            <person name="Cho C.H."/>
            <person name="Lee Y.M."/>
            <person name="Park S.I."/>
            <person name="Yang J.H."/>
            <person name="West J.A."/>
            <person name="Bhattacharya D."/>
            <person name="Yoon H.S."/>
        </authorList>
    </citation>
    <scope>NUCLEOTIDE SEQUENCE [LARGE SCALE GENOMIC DNA]</scope>
    <source>
        <strain evidence="5 6">CCMP1338</strain>
        <tissue evidence="5">Whole cell</tissue>
    </source>
</reference>
<dbReference type="InterPro" id="IPR015353">
    <property type="entry name" value="Rubisco_LSMT_subst-bd"/>
</dbReference>
<keyword evidence="3" id="KW-0949">S-adenosyl-L-methionine</keyword>
<dbReference type="SUPFAM" id="SSF82199">
    <property type="entry name" value="SET domain"/>
    <property type="match status" value="1"/>
</dbReference>
<dbReference type="InterPro" id="IPR046341">
    <property type="entry name" value="SET_dom_sf"/>
</dbReference>
<evidence type="ECO:0000313" key="6">
    <source>
        <dbReference type="Proteomes" id="UP001157974"/>
    </source>
</evidence>
<evidence type="ECO:0000256" key="2">
    <source>
        <dbReference type="ARBA" id="ARBA00022679"/>
    </source>
</evidence>
<dbReference type="InterPro" id="IPR050600">
    <property type="entry name" value="SETD3_SETD6_MTase"/>
</dbReference>
<dbReference type="PANTHER" id="PTHR13271:SF123">
    <property type="entry name" value="RIBULOSE-1,5-BISPHOSPHATE CARBOXYLASE_OXYGENASE SMALL SUBUNIT N-METHYLTRANSFERASE I-RELATED"/>
    <property type="match status" value="1"/>
</dbReference>
<keyword evidence="6" id="KW-1185">Reference proteome</keyword>
<dbReference type="AlphaFoldDB" id="A0AAV8UXV5"/>
<evidence type="ECO:0000256" key="3">
    <source>
        <dbReference type="ARBA" id="ARBA00022691"/>
    </source>
</evidence>
<dbReference type="Gene3D" id="3.90.1410.10">
    <property type="entry name" value="set domain protein methyltransferase, domain 1"/>
    <property type="match status" value="1"/>
</dbReference>
<name>A0AAV8UXV5_9RHOD</name>
<dbReference type="SUPFAM" id="SSF81822">
    <property type="entry name" value="RuBisCo LSMT C-terminal, substrate-binding domain"/>
    <property type="match status" value="1"/>
</dbReference>
<gene>
    <name evidence="5" type="ORF">NDN08_002929</name>
</gene>
<dbReference type="GO" id="GO:0016279">
    <property type="term" value="F:protein-lysine N-methyltransferase activity"/>
    <property type="evidence" value="ECO:0007669"/>
    <property type="project" value="TreeGrafter"/>
</dbReference>
<accession>A0AAV8UXV5</accession>
<dbReference type="PANTHER" id="PTHR13271">
    <property type="entry name" value="UNCHARACTERIZED PUTATIVE METHYLTRANSFERASE"/>
    <property type="match status" value="1"/>
</dbReference>
<dbReference type="Proteomes" id="UP001157974">
    <property type="component" value="Unassembled WGS sequence"/>
</dbReference>
<dbReference type="GO" id="GO:0032259">
    <property type="term" value="P:methylation"/>
    <property type="evidence" value="ECO:0007669"/>
    <property type="project" value="UniProtKB-KW"/>
</dbReference>
<keyword evidence="1" id="KW-0489">Methyltransferase</keyword>
<protein>
    <recommendedName>
        <fullName evidence="4">Rubisco LSMT substrate-binding domain-containing protein</fullName>
    </recommendedName>
</protein>
<dbReference type="CDD" id="cd10527">
    <property type="entry name" value="SET_LSMT"/>
    <property type="match status" value="1"/>
</dbReference>
<sequence>MAFSGGGDLSELTDWVISNGGHSKVKVEDNAKVGRHLVFTEDVLDQTVIVSVPADLVFSLRNAPRELKTILDSIPEYVLDRSEASDLLLYLLYERFREDTRWKPFLTTQPDGFSSPVLDDRCDSFLQGTPLLPVCQSLRYDMTKTFEKLLKHLLERWPAEFPKDQFNAETLKWAQAICESRSFKVLVEDAEETVLVPLVDMANHDPSGCLFRDLYDPERGFQLRITGKSFRKGDELNLRYGELPNWELLLHYGFAVENNPHDRLDILLDSSDEDDDMQAAVKRALLLELGRAHGISLEHSVPRIDPKSSEGFPRGLLASMRLLSANESELEPITISNLAEKTSHVISERCEQEVFSTLKMILQATMASLGTSWENDLKDRDQHDGDVPERYALIYRLELRKIIQSLLDWIMIHDPRSSDSG</sequence>
<dbReference type="Pfam" id="PF09273">
    <property type="entry name" value="Rubis-subs-bind"/>
    <property type="match status" value="1"/>
</dbReference>
<proteinExistence type="predicted"/>
<organism evidence="5 6">
    <name type="scientific">Rhodosorus marinus</name>
    <dbReference type="NCBI Taxonomy" id="101924"/>
    <lineage>
        <taxon>Eukaryota</taxon>
        <taxon>Rhodophyta</taxon>
        <taxon>Stylonematophyceae</taxon>
        <taxon>Stylonematales</taxon>
        <taxon>Stylonemataceae</taxon>
        <taxon>Rhodosorus</taxon>
    </lineage>
</organism>
<dbReference type="EMBL" id="JAMWBK010000003">
    <property type="protein sequence ID" value="KAJ8906436.1"/>
    <property type="molecule type" value="Genomic_DNA"/>
</dbReference>
<feature type="domain" description="Rubisco LSMT substrate-binding" evidence="4">
    <location>
        <begin position="275"/>
        <end position="402"/>
    </location>
</feature>
<evidence type="ECO:0000313" key="5">
    <source>
        <dbReference type="EMBL" id="KAJ8906436.1"/>
    </source>
</evidence>